<dbReference type="Proteomes" id="UP001314170">
    <property type="component" value="Unassembled WGS sequence"/>
</dbReference>
<gene>
    <name evidence="1" type="ORF">DCAF_LOCUS6874</name>
</gene>
<dbReference type="EMBL" id="CAWUPB010000913">
    <property type="protein sequence ID" value="CAK7329126.1"/>
    <property type="molecule type" value="Genomic_DNA"/>
</dbReference>
<dbReference type="AlphaFoldDB" id="A0AAV1R549"/>
<comment type="caution">
    <text evidence="1">The sequence shown here is derived from an EMBL/GenBank/DDBJ whole genome shotgun (WGS) entry which is preliminary data.</text>
</comment>
<evidence type="ECO:0000313" key="1">
    <source>
        <dbReference type="EMBL" id="CAK7329126.1"/>
    </source>
</evidence>
<reference evidence="1 2" key="1">
    <citation type="submission" date="2024-01" db="EMBL/GenBank/DDBJ databases">
        <authorList>
            <person name="Waweru B."/>
        </authorList>
    </citation>
    <scope>NUCLEOTIDE SEQUENCE [LARGE SCALE GENOMIC DNA]</scope>
</reference>
<proteinExistence type="predicted"/>
<name>A0AAV1R549_9ROSI</name>
<accession>A0AAV1R549</accession>
<evidence type="ECO:0000313" key="2">
    <source>
        <dbReference type="Proteomes" id="UP001314170"/>
    </source>
</evidence>
<organism evidence="1 2">
    <name type="scientific">Dovyalis caffra</name>
    <dbReference type="NCBI Taxonomy" id="77055"/>
    <lineage>
        <taxon>Eukaryota</taxon>
        <taxon>Viridiplantae</taxon>
        <taxon>Streptophyta</taxon>
        <taxon>Embryophyta</taxon>
        <taxon>Tracheophyta</taxon>
        <taxon>Spermatophyta</taxon>
        <taxon>Magnoliopsida</taxon>
        <taxon>eudicotyledons</taxon>
        <taxon>Gunneridae</taxon>
        <taxon>Pentapetalae</taxon>
        <taxon>rosids</taxon>
        <taxon>fabids</taxon>
        <taxon>Malpighiales</taxon>
        <taxon>Salicaceae</taxon>
        <taxon>Flacourtieae</taxon>
        <taxon>Dovyalis</taxon>
    </lineage>
</organism>
<protein>
    <submittedName>
        <fullName evidence="1">Uncharacterized protein</fullName>
    </submittedName>
</protein>
<sequence length="124" mass="14054">MESRNRALFGTREFSQMRKITRTIAYFVINDSEIPDWVSMEILLLLSLENYIQVQSFGDLGHLDFVYWTTELNLEIFSSDIGQWRYLKVSGPQVIGAKLSGQYAKSGLLQATTTTPRAVIATGK</sequence>
<keyword evidence="2" id="KW-1185">Reference proteome</keyword>